<keyword evidence="3" id="KW-1185">Reference proteome</keyword>
<organism evidence="2 3">
    <name type="scientific">Puccinia striiformis</name>
    <dbReference type="NCBI Taxonomy" id="27350"/>
    <lineage>
        <taxon>Eukaryota</taxon>
        <taxon>Fungi</taxon>
        <taxon>Dikarya</taxon>
        <taxon>Basidiomycota</taxon>
        <taxon>Pucciniomycotina</taxon>
        <taxon>Pucciniomycetes</taxon>
        <taxon>Pucciniales</taxon>
        <taxon>Pucciniaceae</taxon>
        <taxon>Puccinia</taxon>
    </lineage>
</organism>
<dbReference type="Proteomes" id="UP000238274">
    <property type="component" value="Unassembled WGS sequence"/>
</dbReference>
<sequence length="131" mass="14747">MANNAFQKNHKLMKKLGMPSFCNTKLNEEGSKFAASSSVAYTYDGFFNTPHEDKRDVSDFAYVQWIPTRSSTECNDEFDQLGFLLQLNTKTANVFENILKNEDSYPGACDGDVYYIVATAEQQIAAKNTCK</sequence>
<dbReference type="InterPro" id="IPR046798">
    <property type="entry name" value="2OG-FeII_Oxy_6"/>
</dbReference>
<evidence type="ECO:0000313" key="3">
    <source>
        <dbReference type="Proteomes" id="UP000238274"/>
    </source>
</evidence>
<dbReference type="VEuPathDB" id="FungiDB:PSHT_16295"/>
<name>A0A2S4UAI7_9BASI</name>
<gene>
    <name evidence="2" type="ORF">PSHT_16295</name>
</gene>
<dbReference type="AlphaFoldDB" id="A0A2S4UAI7"/>
<evidence type="ECO:0000259" key="1">
    <source>
        <dbReference type="Pfam" id="PF20515"/>
    </source>
</evidence>
<dbReference type="Pfam" id="PF20515">
    <property type="entry name" value="2OG-FeII_Oxy_6"/>
    <property type="match status" value="1"/>
</dbReference>
<accession>A0A2S4UAI7</accession>
<evidence type="ECO:0000313" key="2">
    <source>
        <dbReference type="EMBL" id="POV94318.1"/>
    </source>
</evidence>
<proteinExistence type="predicted"/>
<reference evidence="2 3" key="1">
    <citation type="submission" date="2017-12" db="EMBL/GenBank/DDBJ databases">
        <title>Gene loss provides genomic basis for host adaptation in cereal stripe rust fungi.</title>
        <authorList>
            <person name="Xia C."/>
        </authorList>
    </citation>
    <scope>NUCLEOTIDE SEQUENCE [LARGE SCALE GENOMIC DNA]</scope>
    <source>
        <strain evidence="2 3">93TX-2</strain>
    </source>
</reference>
<comment type="caution">
    <text evidence="2">The sequence shown here is derived from an EMBL/GenBank/DDBJ whole genome shotgun (WGS) entry which is preliminary data.</text>
</comment>
<reference evidence="3" key="3">
    <citation type="journal article" date="2018" name="Mol. Plant Microbe Interact.">
        <title>Genome sequence resources for the wheat stripe rust pathogen (Puccinia striiformis f. sp. tritici) and the barley stripe rust pathogen (Puccinia striiformis f. sp. hordei).</title>
        <authorList>
            <person name="Xia C."/>
            <person name="Wang M."/>
            <person name="Yin C."/>
            <person name="Cornejo O.E."/>
            <person name="Hulbert S.H."/>
            <person name="Chen X."/>
        </authorList>
    </citation>
    <scope>NUCLEOTIDE SEQUENCE [LARGE SCALE GENOMIC DNA]</scope>
    <source>
        <strain evidence="3">93TX-2</strain>
    </source>
</reference>
<reference evidence="3" key="2">
    <citation type="journal article" date="2018" name="BMC Genomics">
        <title>Genomic insights into host adaptation between the wheat stripe rust pathogen (Puccinia striiformis f. sp. tritici) and the barley stripe rust pathogen (Puccinia striiformis f. sp. hordei).</title>
        <authorList>
            <person name="Xia C."/>
            <person name="Wang M."/>
            <person name="Yin C."/>
            <person name="Cornejo O.E."/>
            <person name="Hulbert S.H."/>
            <person name="Chen X."/>
        </authorList>
    </citation>
    <scope>NUCLEOTIDE SEQUENCE [LARGE SCALE GENOMIC DNA]</scope>
    <source>
        <strain evidence="3">93TX-2</strain>
    </source>
</reference>
<dbReference type="EMBL" id="PKSM01000502">
    <property type="protein sequence ID" value="POV94318.1"/>
    <property type="molecule type" value="Genomic_DNA"/>
</dbReference>
<dbReference type="VEuPathDB" id="FungiDB:PSTT_09083"/>
<protein>
    <recommendedName>
        <fullName evidence="1">Tet-like 2OG-Fe(II) oxygenase domain-containing protein</fullName>
    </recommendedName>
</protein>
<feature type="domain" description="Tet-like 2OG-Fe(II) oxygenase" evidence="1">
    <location>
        <begin position="1"/>
        <end position="73"/>
    </location>
</feature>